<accession>A0AAV9CBG9</accession>
<protein>
    <submittedName>
        <fullName evidence="1">Uncharacterized protein</fullName>
    </submittedName>
</protein>
<organism evidence="1 2">
    <name type="scientific">Acorus calamus</name>
    <name type="common">Sweet flag</name>
    <dbReference type="NCBI Taxonomy" id="4465"/>
    <lineage>
        <taxon>Eukaryota</taxon>
        <taxon>Viridiplantae</taxon>
        <taxon>Streptophyta</taxon>
        <taxon>Embryophyta</taxon>
        <taxon>Tracheophyta</taxon>
        <taxon>Spermatophyta</taxon>
        <taxon>Magnoliopsida</taxon>
        <taxon>Liliopsida</taxon>
        <taxon>Acoraceae</taxon>
        <taxon>Acorus</taxon>
    </lineage>
</organism>
<keyword evidence="2" id="KW-1185">Reference proteome</keyword>
<dbReference type="AlphaFoldDB" id="A0AAV9CBG9"/>
<evidence type="ECO:0000313" key="2">
    <source>
        <dbReference type="Proteomes" id="UP001180020"/>
    </source>
</evidence>
<dbReference type="EMBL" id="JAUJYO010000020">
    <property type="protein sequence ID" value="KAK1286245.1"/>
    <property type="molecule type" value="Genomic_DNA"/>
</dbReference>
<name>A0AAV9CBG9_ACOCL</name>
<comment type="caution">
    <text evidence="1">The sequence shown here is derived from an EMBL/GenBank/DDBJ whole genome shotgun (WGS) entry which is preliminary data.</text>
</comment>
<reference evidence="1" key="1">
    <citation type="journal article" date="2023" name="Nat. Commun.">
        <title>Diploid and tetraploid genomes of Acorus and the evolution of monocots.</title>
        <authorList>
            <person name="Ma L."/>
            <person name="Liu K.W."/>
            <person name="Li Z."/>
            <person name="Hsiao Y.Y."/>
            <person name="Qi Y."/>
            <person name="Fu T."/>
            <person name="Tang G.D."/>
            <person name="Zhang D."/>
            <person name="Sun W.H."/>
            <person name="Liu D.K."/>
            <person name="Li Y."/>
            <person name="Chen G.Z."/>
            <person name="Liu X.D."/>
            <person name="Liao X.Y."/>
            <person name="Jiang Y.T."/>
            <person name="Yu X."/>
            <person name="Hao Y."/>
            <person name="Huang J."/>
            <person name="Zhao X.W."/>
            <person name="Ke S."/>
            <person name="Chen Y.Y."/>
            <person name="Wu W.L."/>
            <person name="Hsu J.L."/>
            <person name="Lin Y.F."/>
            <person name="Huang M.D."/>
            <person name="Li C.Y."/>
            <person name="Huang L."/>
            <person name="Wang Z.W."/>
            <person name="Zhao X."/>
            <person name="Zhong W.Y."/>
            <person name="Peng D.H."/>
            <person name="Ahmad S."/>
            <person name="Lan S."/>
            <person name="Zhang J.S."/>
            <person name="Tsai W.C."/>
            <person name="Van de Peer Y."/>
            <person name="Liu Z.J."/>
        </authorList>
    </citation>
    <scope>NUCLEOTIDE SEQUENCE</scope>
    <source>
        <strain evidence="1">CP</strain>
    </source>
</reference>
<sequence>MGDFNITRFVEDQNRAGSITQAMTDFSEWIESEEAKGNPEGLEHRTKEASKQQKKTLAMELKSLDDKEEIAPLSEKDRTRRGTIKQIWEALLGMEEAKWCQRSRETWLKEGNGNTKFFYKVVNHQCKINKIKKMKFRNLETGFFQRLNSVWFPTLLRLSNEDMLGHRTGSTRI</sequence>
<proteinExistence type="predicted"/>
<evidence type="ECO:0000313" key="1">
    <source>
        <dbReference type="EMBL" id="KAK1286245.1"/>
    </source>
</evidence>
<reference evidence="1" key="2">
    <citation type="submission" date="2023-06" db="EMBL/GenBank/DDBJ databases">
        <authorList>
            <person name="Ma L."/>
            <person name="Liu K.-W."/>
            <person name="Li Z."/>
            <person name="Hsiao Y.-Y."/>
            <person name="Qi Y."/>
            <person name="Fu T."/>
            <person name="Tang G."/>
            <person name="Zhang D."/>
            <person name="Sun W.-H."/>
            <person name="Liu D.-K."/>
            <person name="Li Y."/>
            <person name="Chen G.-Z."/>
            <person name="Liu X.-D."/>
            <person name="Liao X.-Y."/>
            <person name="Jiang Y.-T."/>
            <person name="Yu X."/>
            <person name="Hao Y."/>
            <person name="Huang J."/>
            <person name="Zhao X.-W."/>
            <person name="Ke S."/>
            <person name="Chen Y.-Y."/>
            <person name="Wu W.-L."/>
            <person name="Hsu J.-L."/>
            <person name="Lin Y.-F."/>
            <person name="Huang M.-D."/>
            <person name="Li C.-Y."/>
            <person name="Huang L."/>
            <person name="Wang Z.-W."/>
            <person name="Zhao X."/>
            <person name="Zhong W.-Y."/>
            <person name="Peng D.-H."/>
            <person name="Ahmad S."/>
            <person name="Lan S."/>
            <person name="Zhang J.-S."/>
            <person name="Tsai W.-C."/>
            <person name="Van De Peer Y."/>
            <person name="Liu Z.-J."/>
        </authorList>
    </citation>
    <scope>NUCLEOTIDE SEQUENCE</scope>
    <source>
        <strain evidence="1">CP</strain>
        <tissue evidence="1">Leaves</tissue>
    </source>
</reference>
<dbReference type="Proteomes" id="UP001180020">
    <property type="component" value="Unassembled WGS sequence"/>
</dbReference>
<gene>
    <name evidence="1" type="ORF">QJS10_CPB20g00695</name>
</gene>